<evidence type="ECO:0000313" key="2">
    <source>
        <dbReference type="Proteomes" id="UP000478052"/>
    </source>
</evidence>
<proteinExistence type="predicted"/>
<dbReference type="AlphaFoldDB" id="A0A6G0YPH1"/>
<feature type="non-terminal residue" evidence="1">
    <location>
        <position position="86"/>
    </location>
</feature>
<protein>
    <submittedName>
        <fullName evidence="1">Reverse transcriptase domain-containing protein</fullName>
    </submittedName>
</protein>
<dbReference type="GO" id="GO:0003964">
    <property type="term" value="F:RNA-directed DNA polymerase activity"/>
    <property type="evidence" value="ECO:0007669"/>
    <property type="project" value="UniProtKB-KW"/>
</dbReference>
<reference evidence="1 2" key="1">
    <citation type="submission" date="2019-08" db="EMBL/GenBank/DDBJ databases">
        <title>Whole genome of Aphis craccivora.</title>
        <authorList>
            <person name="Voronova N.V."/>
            <person name="Shulinski R.S."/>
            <person name="Bandarenka Y.V."/>
            <person name="Zhorov D.G."/>
            <person name="Warner D."/>
        </authorList>
    </citation>
    <scope>NUCLEOTIDE SEQUENCE [LARGE SCALE GENOMIC DNA]</scope>
    <source>
        <strain evidence="1">180601</strain>
        <tissue evidence="1">Whole Body</tissue>
    </source>
</reference>
<organism evidence="1 2">
    <name type="scientific">Aphis craccivora</name>
    <name type="common">Cowpea aphid</name>
    <dbReference type="NCBI Taxonomy" id="307492"/>
    <lineage>
        <taxon>Eukaryota</taxon>
        <taxon>Metazoa</taxon>
        <taxon>Ecdysozoa</taxon>
        <taxon>Arthropoda</taxon>
        <taxon>Hexapoda</taxon>
        <taxon>Insecta</taxon>
        <taxon>Pterygota</taxon>
        <taxon>Neoptera</taxon>
        <taxon>Paraneoptera</taxon>
        <taxon>Hemiptera</taxon>
        <taxon>Sternorrhyncha</taxon>
        <taxon>Aphidomorpha</taxon>
        <taxon>Aphidoidea</taxon>
        <taxon>Aphididae</taxon>
        <taxon>Aphidini</taxon>
        <taxon>Aphis</taxon>
        <taxon>Aphis</taxon>
    </lineage>
</organism>
<keyword evidence="1" id="KW-0808">Transferase</keyword>
<keyword evidence="1" id="KW-0695">RNA-directed DNA polymerase</keyword>
<comment type="caution">
    <text evidence="1">The sequence shown here is derived from an EMBL/GenBank/DDBJ whole genome shotgun (WGS) entry which is preliminary data.</text>
</comment>
<keyword evidence="2" id="KW-1185">Reference proteome</keyword>
<name>A0A6G0YPH1_APHCR</name>
<dbReference type="Proteomes" id="UP000478052">
    <property type="component" value="Unassembled WGS sequence"/>
</dbReference>
<gene>
    <name evidence="1" type="ORF">FWK35_00010445</name>
</gene>
<keyword evidence="1" id="KW-0548">Nucleotidyltransferase</keyword>
<evidence type="ECO:0000313" key="1">
    <source>
        <dbReference type="EMBL" id="KAF0759306.1"/>
    </source>
</evidence>
<dbReference type="EMBL" id="VUJU01003038">
    <property type="protein sequence ID" value="KAF0759306.1"/>
    <property type="molecule type" value="Genomic_DNA"/>
</dbReference>
<sequence length="86" mass="10004">MSLMRSNLECGPLIWENITELAKGINLRKYRTNTKNLPLRKSLKTRGINTYSKFLFKLINNEIDDAFLLNQINIKTNTHSTTFLSE</sequence>
<accession>A0A6G0YPH1</accession>